<evidence type="ECO:0000313" key="8">
    <source>
        <dbReference type="EMBL" id="KAF8785557.1"/>
    </source>
</evidence>
<sequence length="543" mass="61070">MVKSGPGWFALLLSDFLLGHCLSDKIQDFIASVGIGPVPPKGVVSIQISADDDLFLRQAGNDLLDFFESCVDILCWTELNALAIPSGCLYRCHLDNKGKCPDQNSNPSSEEFTNVDLCPACYGRDLCPQFFHGDISLLGISKLRYLKSSKNVFLGKLSNNRVVLKKLAHDSEIANMDKLLCDKANLSPCDVKDAVKILIHKHLEIPDSFHFKNLIKTLDSSTDITRCPSERLITYLQDQLNMKRKLIDFEDVGSHGLGELMYGLLLNPEGIILQMDELAFSQAEGWPFPQYLGSCGRVIVEEYVGKTISYYEDSPWKQRVDIAYQLLLIAQMLTENDSGFSLYMTDVNMDNFAVRSDGTVLLVDVESVVIVDRFNLKKDQNFLNKRHHSKGQFCKDCLNFSFDDLCNHSQSDHNYYAICKGLLVPESYYSPKGEDRQSREETLKDRTELEDRPNSFLPSPEFSYTRPTGKLLTYDGQTSWTVFETQFDVVSSTNGWTDVVKASQLVASFRGSAVDVLQGIPSEKLTDLMTIEKAMESRFGTAI</sequence>
<comment type="similarity">
    <text evidence="2">Belongs to the DIPK family.</text>
</comment>
<reference evidence="8" key="2">
    <citation type="submission" date="2020-06" db="EMBL/GenBank/DDBJ databases">
        <authorList>
            <person name="Sheffer M."/>
        </authorList>
    </citation>
    <scope>NUCLEOTIDE SEQUENCE</scope>
</reference>
<keyword evidence="8" id="KW-0808">Transferase</keyword>
<dbReference type="PANTHER" id="PTHR32073">
    <property type="entry name" value="GH11358P"/>
    <property type="match status" value="1"/>
</dbReference>
<dbReference type="EMBL" id="JABXBU010000030">
    <property type="protein sequence ID" value="KAF8785557.1"/>
    <property type="molecule type" value="Genomic_DNA"/>
</dbReference>
<accession>A0A8T0F326</accession>
<evidence type="ECO:0000256" key="4">
    <source>
        <dbReference type="ARBA" id="ARBA00022729"/>
    </source>
</evidence>
<keyword evidence="8" id="KW-0418">Kinase</keyword>
<dbReference type="GO" id="GO:0005576">
    <property type="term" value="C:extracellular region"/>
    <property type="evidence" value="ECO:0007669"/>
    <property type="project" value="UniProtKB-SubCell"/>
</dbReference>
<proteinExistence type="inferred from homology"/>
<evidence type="ECO:0000256" key="1">
    <source>
        <dbReference type="ARBA" id="ARBA00004613"/>
    </source>
</evidence>
<dbReference type="InterPro" id="IPR020519">
    <property type="entry name" value="DIPK2A/B"/>
</dbReference>
<feature type="compositionally biased region" description="Basic and acidic residues" evidence="5">
    <location>
        <begin position="432"/>
        <end position="453"/>
    </location>
</feature>
<feature type="signal peptide" evidence="6">
    <location>
        <begin position="1"/>
        <end position="23"/>
    </location>
</feature>
<comment type="subcellular location">
    <subcellularLocation>
        <location evidence="1">Secreted</location>
    </subcellularLocation>
</comment>
<keyword evidence="9" id="KW-1185">Reference proteome</keyword>
<evidence type="ECO:0000259" key="7">
    <source>
        <dbReference type="Pfam" id="PF12260"/>
    </source>
</evidence>
<feature type="chain" id="PRO_5035899403" evidence="6">
    <location>
        <begin position="24"/>
        <end position="543"/>
    </location>
</feature>
<gene>
    <name evidence="8" type="ORF">HNY73_011078</name>
</gene>
<dbReference type="PANTHER" id="PTHR32073:SF7">
    <property type="entry name" value="GH11358P"/>
    <property type="match status" value="1"/>
</dbReference>
<keyword evidence="4 6" id="KW-0732">Signal</keyword>
<evidence type="ECO:0000313" key="9">
    <source>
        <dbReference type="Proteomes" id="UP000807504"/>
    </source>
</evidence>
<name>A0A8T0F326_ARGBR</name>
<evidence type="ECO:0000256" key="5">
    <source>
        <dbReference type="SAM" id="MobiDB-lite"/>
    </source>
</evidence>
<feature type="region of interest" description="Disordered" evidence="5">
    <location>
        <begin position="430"/>
        <end position="458"/>
    </location>
</feature>
<reference evidence="8" key="1">
    <citation type="journal article" date="2020" name="bioRxiv">
        <title>Chromosome-level reference genome of the European wasp spider Argiope bruennichi: a resource for studies on range expansion and evolutionary adaptation.</title>
        <authorList>
            <person name="Sheffer M.M."/>
            <person name="Hoppe A."/>
            <person name="Krehenwinkel H."/>
            <person name="Uhl G."/>
            <person name="Kuss A.W."/>
            <person name="Jensen L."/>
            <person name="Jensen C."/>
            <person name="Gillespie R.G."/>
            <person name="Hoff K.J."/>
            <person name="Prost S."/>
        </authorList>
    </citation>
    <scope>NUCLEOTIDE SEQUENCE</scope>
</reference>
<dbReference type="Pfam" id="PF12260">
    <property type="entry name" value="PIP49_C"/>
    <property type="match status" value="1"/>
</dbReference>
<feature type="domain" description="FAM69 protein-kinase" evidence="7">
    <location>
        <begin position="263"/>
        <end position="423"/>
    </location>
</feature>
<dbReference type="InterPro" id="IPR011009">
    <property type="entry name" value="Kinase-like_dom_sf"/>
</dbReference>
<dbReference type="AlphaFoldDB" id="A0A8T0F326"/>
<evidence type="ECO:0000256" key="2">
    <source>
        <dbReference type="ARBA" id="ARBA00006338"/>
    </source>
</evidence>
<keyword evidence="3" id="KW-0964">Secreted</keyword>
<dbReference type="InterPro" id="IPR022049">
    <property type="entry name" value="FAM69_kinase_dom"/>
</dbReference>
<evidence type="ECO:0000256" key="6">
    <source>
        <dbReference type="SAM" id="SignalP"/>
    </source>
</evidence>
<dbReference type="SUPFAM" id="SSF56112">
    <property type="entry name" value="Protein kinase-like (PK-like)"/>
    <property type="match status" value="1"/>
</dbReference>
<evidence type="ECO:0000256" key="3">
    <source>
        <dbReference type="ARBA" id="ARBA00022525"/>
    </source>
</evidence>
<dbReference type="GO" id="GO:0016301">
    <property type="term" value="F:kinase activity"/>
    <property type="evidence" value="ECO:0007669"/>
    <property type="project" value="UniProtKB-KW"/>
</dbReference>
<organism evidence="8 9">
    <name type="scientific">Argiope bruennichi</name>
    <name type="common">Wasp spider</name>
    <name type="synonym">Aranea bruennichi</name>
    <dbReference type="NCBI Taxonomy" id="94029"/>
    <lineage>
        <taxon>Eukaryota</taxon>
        <taxon>Metazoa</taxon>
        <taxon>Ecdysozoa</taxon>
        <taxon>Arthropoda</taxon>
        <taxon>Chelicerata</taxon>
        <taxon>Arachnida</taxon>
        <taxon>Araneae</taxon>
        <taxon>Araneomorphae</taxon>
        <taxon>Entelegynae</taxon>
        <taxon>Araneoidea</taxon>
        <taxon>Araneidae</taxon>
        <taxon>Argiope</taxon>
    </lineage>
</organism>
<protein>
    <submittedName>
        <fullName evidence="8">Divergent protein kinase domain 2A like protein</fullName>
    </submittedName>
</protein>
<comment type="caution">
    <text evidence="8">The sequence shown here is derived from an EMBL/GenBank/DDBJ whole genome shotgun (WGS) entry which is preliminary data.</text>
</comment>
<dbReference type="Proteomes" id="UP000807504">
    <property type="component" value="Unassembled WGS sequence"/>
</dbReference>